<dbReference type="InterPro" id="IPR017853">
    <property type="entry name" value="GH"/>
</dbReference>
<dbReference type="InterPro" id="IPR013785">
    <property type="entry name" value="Aldolase_TIM"/>
</dbReference>
<dbReference type="Proteomes" id="UP000317036">
    <property type="component" value="Unassembled WGS sequence"/>
</dbReference>
<dbReference type="RefSeq" id="WP_144852253.1">
    <property type="nucleotide sequence ID" value="NZ_VNJI01000041.1"/>
</dbReference>
<proteinExistence type="predicted"/>
<evidence type="ECO:0000313" key="2">
    <source>
        <dbReference type="Proteomes" id="UP000317036"/>
    </source>
</evidence>
<dbReference type="AlphaFoldDB" id="A0A559K4Z5"/>
<accession>A0A559K4Z5</accession>
<reference evidence="1 2" key="1">
    <citation type="submission" date="2019-07" db="EMBL/GenBank/DDBJ databases">
        <authorList>
            <person name="Kim J."/>
        </authorList>
    </citation>
    <scope>NUCLEOTIDE SEQUENCE [LARGE SCALE GENOMIC DNA]</scope>
    <source>
        <strain evidence="1 2">JC52</strain>
    </source>
</reference>
<comment type="caution">
    <text evidence="1">The sequence shown here is derived from an EMBL/GenBank/DDBJ whole genome shotgun (WGS) entry which is preliminary data.</text>
</comment>
<name>A0A559K4Z5_9BACL</name>
<dbReference type="SUPFAM" id="SSF51445">
    <property type="entry name" value="(Trans)glycosidases"/>
    <property type="match status" value="1"/>
</dbReference>
<evidence type="ECO:0000313" key="1">
    <source>
        <dbReference type="EMBL" id="TVY07177.1"/>
    </source>
</evidence>
<gene>
    <name evidence="1" type="ORF">FPZ49_25030</name>
</gene>
<dbReference type="Gene3D" id="3.20.20.70">
    <property type="entry name" value="Aldolase class I"/>
    <property type="match status" value="1"/>
</dbReference>
<protein>
    <submittedName>
        <fullName evidence="1">Uncharacterized protein</fullName>
    </submittedName>
</protein>
<sequence>MIEGKIDPGICKRIGNDAIELDFGSESHQMMPVAITNKLAGTVVQLMDTGFALVLLEGDNLIQISSRDMRCTSIDQTAGESICIGMVSDEFGILLLLNYSVTGHRIRQTMTVRNESGSRVHIREVILLQANTPSEIRGQTSSHDLSRGDAGLLDTELLTRVDAHPLFIDDHLFIGIDWPVAENSVQGRMFRCMQFVGEDLAPGESFEFRHLSIGASLPGVLPQTFLSHLKELRGRKTRRASLYFDWLVHASEGLHEQEFEQLLDYFALLREVFGIHFDLFCADDGIFETRWETTFDLYRMQHESLFPNGFAKMSERIKSMGMECGAWLGPDGFGETKEDEQQRIDTVVAIIKEHGIGIIKLDVCVSVPLGNNPYHNERYLRKLERMVAACRTANPNIIIINHRVSSSPYILTLLDSTLWMGAESYPDHFLYSEDKPRLFTRFGSYGRGEPTYYGAYSELLEDHGVCFNGFLEGWREELAVQTFGRALMLSPEIYGALFLLPDEDYPELARMMKLAEQFRDLMAHTIYDRTTGDFYHSDGKSALLCLVNDSWETVTREIRVGGMLGLQREVDAYQVIRHYPSCDTASYNYAAWDGKLQVQMSPFQVCVLEIKPKETSVTPRDEVRIVTLPEDRIDRSSVYLGLFEQMEPELDDIAAAEWVRFSVSSDPTEVQVMNRARPSQFSEVNRSRQFFREKLRKECYGNSSNAWDGDPTTAWGDSLYWRETDNVWRLDLGEHHRAARMEVMLANIGPGPVLDWVKGRVIPRTIMFEVSADAREWHAVEAVLYYRRQPIEPRTIAHKLIADLAEVDLPIRFIRMHMNGVLIGDIRVQTRENGELLDVPRHRWKGNNLLTSKPPLAMFKKSFNVDEAWEGRYAAVLVELPEDTKVWLKQEIAGAWIQTTDGRKWPLTDASPAFPFNGWEGNANRKGHCWTFRLSLTTDMCNLPLTFCLAWYGVNEELKASPVPKIKGYIIAVK</sequence>
<dbReference type="OrthoDB" id="3183911at2"/>
<keyword evidence="2" id="KW-1185">Reference proteome</keyword>
<organism evidence="1 2">
    <name type="scientific">Paenibacillus cremeus</name>
    <dbReference type="NCBI Taxonomy" id="2163881"/>
    <lineage>
        <taxon>Bacteria</taxon>
        <taxon>Bacillati</taxon>
        <taxon>Bacillota</taxon>
        <taxon>Bacilli</taxon>
        <taxon>Bacillales</taxon>
        <taxon>Paenibacillaceae</taxon>
        <taxon>Paenibacillus</taxon>
    </lineage>
</organism>
<dbReference type="EMBL" id="VNJI01000041">
    <property type="protein sequence ID" value="TVY07177.1"/>
    <property type="molecule type" value="Genomic_DNA"/>
</dbReference>